<proteinExistence type="predicted"/>
<dbReference type="AlphaFoldDB" id="A0A8J7FAP7"/>
<organism evidence="2 3">
    <name type="scientific">Pontibacterium sinense</name>
    <dbReference type="NCBI Taxonomy" id="2781979"/>
    <lineage>
        <taxon>Bacteria</taxon>
        <taxon>Pseudomonadati</taxon>
        <taxon>Pseudomonadota</taxon>
        <taxon>Gammaproteobacteria</taxon>
        <taxon>Oceanospirillales</taxon>
        <taxon>Oceanospirillaceae</taxon>
        <taxon>Pontibacterium</taxon>
    </lineage>
</organism>
<dbReference type="RefSeq" id="WP_193951777.1">
    <property type="nucleotide sequence ID" value="NZ_JADEYS010000002.1"/>
</dbReference>
<dbReference type="Proteomes" id="UP000640333">
    <property type="component" value="Unassembled WGS sequence"/>
</dbReference>
<reference evidence="2" key="1">
    <citation type="submission" date="2020-10" db="EMBL/GenBank/DDBJ databases">
        <title>Bacterium isolated from coastal waters sediment.</title>
        <authorList>
            <person name="Chen R.-J."/>
            <person name="Lu D.-C."/>
            <person name="Zhu K.-L."/>
            <person name="Du Z.-J."/>
        </authorList>
    </citation>
    <scope>NUCLEOTIDE SEQUENCE</scope>
    <source>
        <strain evidence="2">N1Y112</strain>
    </source>
</reference>
<dbReference type="PANTHER" id="PTHR36121">
    <property type="entry name" value="PROTEIN SXY"/>
    <property type="match status" value="1"/>
</dbReference>
<name>A0A8J7FAP7_9GAMM</name>
<dbReference type="Pfam" id="PF04993">
    <property type="entry name" value="TfoX_N"/>
    <property type="match status" value="1"/>
</dbReference>
<accession>A0A8J7FAP7</accession>
<dbReference type="Gene3D" id="3.30.1460.30">
    <property type="entry name" value="YgaC/TfoX-N like chaperone"/>
    <property type="match status" value="1"/>
</dbReference>
<feature type="domain" description="TfoX N-terminal" evidence="1">
    <location>
        <begin position="16"/>
        <end position="105"/>
    </location>
</feature>
<evidence type="ECO:0000259" key="1">
    <source>
        <dbReference type="Pfam" id="PF04993"/>
    </source>
</evidence>
<comment type="caution">
    <text evidence="2">The sequence shown here is derived from an EMBL/GenBank/DDBJ whole genome shotgun (WGS) entry which is preliminary data.</text>
</comment>
<evidence type="ECO:0000313" key="3">
    <source>
        <dbReference type="Proteomes" id="UP000640333"/>
    </source>
</evidence>
<dbReference type="PANTHER" id="PTHR36121:SF1">
    <property type="entry name" value="PROTEIN SXY"/>
    <property type="match status" value="1"/>
</dbReference>
<dbReference type="InterPro" id="IPR007076">
    <property type="entry name" value="TfoX_N"/>
</dbReference>
<dbReference type="EMBL" id="JADEYS010000002">
    <property type="protein sequence ID" value="MBE9396231.1"/>
    <property type="molecule type" value="Genomic_DNA"/>
</dbReference>
<evidence type="ECO:0000313" key="2">
    <source>
        <dbReference type="EMBL" id="MBE9396231.1"/>
    </source>
</evidence>
<dbReference type="SUPFAM" id="SSF159894">
    <property type="entry name" value="YgaC/TfoX-N like"/>
    <property type="match status" value="1"/>
</dbReference>
<dbReference type="InterPro" id="IPR047525">
    <property type="entry name" value="TfoX-like"/>
</dbReference>
<keyword evidence="3" id="KW-1185">Reference proteome</keyword>
<protein>
    <submittedName>
        <fullName evidence="2">TfoX/Sxy family protein</fullName>
    </submittedName>
</protein>
<gene>
    <name evidence="2" type="ORF">IOQ59_03025</name>
</gene>
<sequence>MANSDGFISYLVDSIHALGPVQAKRMFGGHGMFLDGLMFALVIDDQIYLKADKLTANHFIQLGLERFTYMKKDKRCYINYYQMPDECLDDNDALVSWCGKAYEVAMRAA</sequence>